<dbReference type="GO" id="GO:0003677">
    <property type="term" value="F:DNA binding"/>
    <property type="evidence" value="ECO:0007669"/>
    <property type="project" value="UniProtKB-KW"/>
</dbReference>
<dbReference type="AlphaFoldDB" id="A0A1M7B5D2"/>
<dbReference type="SMART" id="SM00530">
    <property type="entry name" value="HTH_XRE"/>
    <property type="match status" value="1"/>
</dbReference>
<evidence type="ECO:0000313" key="3">
    <source>
        <dbReference type="EMBL" id="GGE95824.1"/>
    </source>
</evidence>
<dbReference type="EMBL" id="BMFL01000007">
    <property type="protein sequence ID" value="GGE95824.1"/>
    <property type="molecule type" value="Genomic_DNA"/>
</dbReference>
<gene>
    <name evidence="3" type="ORF">GCM10010984_11660</name>
    <name evidence="4" type="ORF">SAMN05443634_11042</name>
</gene>
<dbReference type="Pfam" id="PF01381">
    <property type="entry name" value="HTH_3"/>
    <property type="match status" value="1"/>
</dbReference>
<evidence type="ECO:0000313" key="5">
    <source>
        <dbReference type="Proteomes" id="UP000184120"/>
    </source>
</evidence>
<evidence type="ECO:0000259" key="2">
    <source>
        <dbReference type="PROSITE" id="PS50943"/>
    </source>
</evidence>
<proteinExistence type="predicted"/>
<reference evidence="3" key="1">
    <citation type="journal article" date="2014" name="Int. J. Syst. Evol. Microbiol.">
        <title>Complete genome of a new Firmicutes species belonging to the dominant human colonic microbiota ('Ruminococcus bicirculans') reveals two chromosomes and a selective capacity to utilize plant glucans.</title>
        <authorList>
            <consortium name="NISC Comparative Sequencing Program"/>
            <person name="Wegmann U."/>
            <person name="Louis P."/>
            <person name="Goesmann A."/>
            <person name="Henrissat B."/>
            <person name="Duncan S.H."/>
            <person name="Flint H.J."/>
        </authorList>
    </citation>
    <scope>NUCLEOTIDE SEQUENCE</scope>
    <source>
        <strain evidence="3">CGMCC 1.12707</strain>
    </source>
</reference>
<evidence type="ECO:0000313" key="4">
    <source>
        <dbReference type="EMBL" id="SHL49849.1"/>
    </source>
</evidence>
<feature type="domain" description="HTH cro/C1-type" evidence="2">
    <location>
        <begin position="14"/>
        <end position="68"/>
    </location>
</feature>
<accession>A0A1M7B5D2</accession>
<dbReference type="SUPFAM" id="SSF47413">
    <property type="entry name" value="lambda repressor-like DNA-binding domains"/>
    <property type="match status" value="1"/>
</dbReference>
<reference evidence="6" key="4">
    <citation type="journal article" date="2019" name="Int. J. Syst. Evol. Microbiol.">
        <title>The Global Catalogue of Microorganisms (GCM) 10K type strain sequencing project: providing services to taxonomists for standard genome sequencing and annotation.</title>
        <authorList>
            <consortium name="The Broad Institute Genomics Platform"/>
            <consortium name="The Broad Institute Genome Sequencing Center for Infectious Disease"/>
            <person name="Wu L."/>
            <person name="Ma J."/>
        </authorList>
    </citation>
    <scope>NUCLEOTIDE SEQUENCE [LARGE SCALE GENOMIC DNA]</scope>
    <source>
        <strain evidence="6">CGMCC 1.12707</strain>
    </source>
</reference>
<reference evidence="5" key="3">
    <citation type="submission" date="2016-11" db="EMBL/GenBank/DDBJ databases">
        <authorList>
            <person name="Varghese N."/>
            <person name="Submissions S."/>
        </authorList>
    </citation>
    <scope>NUCLEOTIDE SEQUENCE [LARGE SCALE GENOMIC DNA]</scope>
    <source>
        <strain evidence="5">DSM 27989</strain>
    </source>
</reference>
<dbReference type="PANTHER" id="PTHR46558">
    <property type="entry name" value="TRACRIPTIONAL REGULATORY PROTEIN-RELATED-RELATED"/>
    <property type="match status" value="1"/>
</dbReference>
<dbReference type="PANTHER" id="PTHR46558:SF11">
    <property type="entry name" value="HTH-TYPE TRANSCRIPTIONAL REGULATOR XRE"/>
    <property type="match status" value="1"/>
</dbReference>
<dbReference type="Proteomes" id="UP000184120">
    <property type="component" value="Unassembled WGS sequence"/>
</dbReference>
<evidence type="ECO:0000256" key="1">
    <source>
        <dbReference type="ARBA" id="ARBA00023125"/>
    </source>
</evidence>
<dbReference type="RefSeq" id="WP_229731825.1">
    <property type="nucleotide sequence ID" value="NZ_BMFL01000007.1"/>
</dbReference>
<dbReference type="Gene3D" id="1.10.260.40">
    <property type="entry name" value="lambda repressor-like DNA-binding domains"/>
    <property type="match status" value="1"/>
</dbReference>
<dbReference type="InterPro" id="IPR010982">
    <property type="entry name" value="Lambda_DNA-bd_dom_sf"/>
</dbReference>
<evidence type="ECO:0000313" key="6">
    <source>
        <dbReference type="Proteomes" id="UP000650994"/>
    </source>
</evidence>
<sequence length="226" mass="26705">MLKFQLMTKIGENIKKLRQVKNLTQQSFADLFEVSRGNISSYEEKRAEPKIETIYKIAKYFSIPIGHLIEKNLTVNEILNFDNYFEEGDTLKNVKNLSKIPFLSREILQGKKDMHKNLLIYPSIYFPINNSHQFIALEYNDSSIPAPLDFPYEEPTILFFEQLEVEKLHLTEEKFGLYFVDDDAFIGKFKQSGKDLILELNQWKEIIFNVDDIQNYYQLYSVYNKV</sequence>
<reference evidence="3" key="5">
    <citation type="submission" date="2024-05" db="EMBL/GenBank/DDBJ databases">
        <authorList>
            <person name="Sun Q."/>
            <person name="Zhou Y."/>
        </authorList>
    </citation>
    <scope>NUCLEOTIDE SEQUENCE</scope>
    <source>
        <strain evidence="3">CGMCC 1.12707</strain>
    </source>
</reference>
<organism evidence="4 5">
    <name type="scientific">Chishuiella changwenlii</name>
    <dbReference type="NCBI Taxonomy" id="1434701"/>
    <lineage>
        <taxon>Bacteria</taxon>
        <taxon>Pseudomonadati</taxon>
        <taxon>Bacteroidota</taxon>
        <taxon>Flavobacteriia</taxon>
        <taxon>Flavobacteriales</taxon>
        <taxon>Weeksellaceae</taxon>
        <taxon>Chishuiella</taxon>
    </lineage>
</organism>
<reference evidence="4" key="2">
    <citation type="submission" date="2016-11" db="EMBL/GenBank/DDBJ databases">
        <authorList>
            <person name="Jaros S."/>
            <person name="Januszkiewicz K."/>
            <person name="Wedrychowicz H."/>
        </authorList>
    </citation>
    <scope>NUCLEOTIDE SEQUENCE [LARGE SCALE GENOMIC DNA]</scope>
    <source>
        <strain evidence="4">DSM 27989</strain>
    </source>
</reference>
<dbReference type="Proteomes" id="UP000650994">
    <property type="component" value="Unassembled WGS sequence"/>
</dbReference>
<dbReference type="STRING" id="1434701.SAMN05443634_11042"/>
<dbReference type="InterPro" id="IPR001387">
    <property type="entry name" value="Cro/C1-type_HTH"/>
</dbReference>
<keyword evidence="1" id="KW-0238">DNA-binding</keyword>
<protein>
    <submittedName>
        <fullName evidence="4">Transcriptional regulator, contains XRE-family HTH domain</fullName>
    </submittedName>
</protein>
<keyword evidence="6" id="KW-1185">Reference proteome</keyword>
<name>A0A1M7B5D2_9FLAO</name>
<dbReference type="PROSITE" id="PS50943">
    <property type="entry name" value="HTH_CROC1"/>
    <property type="match status" value="1"/>
</dbReference>
<dbReference type="EMBL" id="FRBH01000010">
    <property type="protein sequence ID" value="SHL49849.1"/>
    <property type="molecule type" value="Genomic_DNA"/>
</dbReference>
<dbReference type="CDD" id="cd00093">
    <property type="entry name" value="HTH_XRE"/>
    <property type="match status" value="1"/>
</dbReference>